<name>A0ABW2DM79_9BACT</name>
<protein>
    <submittedName>
        <fullName evidence="1">Uncharacterized protein</fullName>
    </submittedName>
</protein>
<reference evidence="2" key="1">
    <citation type="journal article" date="2019" name="Int. J. Syst. Evol. Microbiol.">
        <title>The Global Catalogue of Microorganisms (GCM) 10K type strain sequencing project: providing services to taxonomists for standard genome sequencing and annotation.</title>
        <authorList>
            <consortium name="The Broad Institute Genomics Platform"/>
            <consortium name="The Broad Institute Genome Sequencing Center for Infectious Disease"/>
            <person name="Wu L."/>
            <person name="Ma J."/>
        </authorList>
    </citation>
    <scope>NUCLEOTIDE SEQUENCE [LARGE SCALE GENOMIC DNA]</scope>
    <source>
        <strain evidence="2">CGMCC 4.7393</strain>
    </source>
</reference>
<evidence type="ECO:0000313" key="2">
    <source>
        <dbReference type="Proteomes" id="UP001596405"/>
    </source>
</evidence>
<gene>
    <name evidence="1" type="ORF">ACFQHR_14550</name>
</gene>
<organism evidence="1 2">
    <name type="scientific">Rufibacter roseus</name>
    <dbReference type="NCBI Taxonomy" id="1567108"/>
    <lineage>
        <taxon>Bacteria</taxon>
        <taxon>Pseudomonadati</taxon>
        <taxon>Bacteroidota</taxon>
        <taxon>Cytophagia</taxon>
        <taxon>Cytophagales</taxon>
        <taxon>Hymenobacteraceae</taxon>
        <taxon>Rufibacter</taxon>
    </lineage>
</organism>
<sequence length="71" mass="7678">MSGSEFKGFLILLVTFLIKEKSNKPQQGERQVEIKNIAVMGETALKLLVITHNNGGGNGGGRSKVFVRSFG</sequence>
<dbReference type="Proteomes" id="UP001596405">
    <property type="component" value="Unassembled WGS sequence"/>
</dbReference>
<proteinExistence type="predicted"/>
<keyword evidence="2" id="KW-1185">Reference proteome</keyword>
<dbReference type="RefSeq" id="WP_066625186.1">
    <property type="nucleotide sequence ID" value="NZ_JBHSYQ010000008.1"/>
</dbReference>
<evidence type="ECO:0000313" key="1">
    <source>
        <dbReference type="EMBL" id="MFC6998854.1"/>
    </source>
</evidence>
<comment type="caution">
    <text evidence="1">The sequence shown here is derived from an EMBL/GenBank/DDBJ whole genome shotgun (WGS) entry which is preliminary data.</text>
</comment>
<dbReference type="EMBL" id="JBHSYQ010000008">
    <property type="protein sequence ID" value="MFC6998854.1"/>
    <property type="molecule type" value="Genomic_DNA"/>
</dbReference>
<accession>A0ABW2DM79</accession>